<proteinExistence type="predicted"/>
<gene>
    <name evidence="3" type="ORF">OLC1_LOCUS13662</name>
</gene>
<dbReference type="InterPro" id="IPR036779">
    <property type="entry name" value="LysM_dom_sf"/>
</dbReference>
<feature type="domain" description="LysM" evidence="2">
    <location>
        <begin position="109"/>
        <end position="156"/>
    </location>
</feature>
<feature type="domain" description="LysM" evidence="2">
    <location>
        <begin position="173"/>
        <end position="217"/>
    </location>
</feature>
<dbReference type="PANTHER" id="PTHR33734:SF11">
    <property type="entry name" value="LYSM DOMAIN-CONTAINING GPI-ANCHORED PROTEIN 2"/>
    <property type="match status" value="1"/>
</dbReference>
<dbReference type="Proteomes" id="UP001161247">
    <property type="component" value="Chromosome 4"/>
</dbReference>
<accession>A0AAV1DCR8</accession>
<name>A0AAV1DCR8_OLDCO</name>
<organism evidence="3 4">
    <name type="scientific">Oldenlandia corymbosa var. corymbosa</name>
    <dbReference type="NCBI Taxonomy" id="529605"/>
    <lineage>
        <taxon>Eukaryota</taxon>
        <taxon>Viridiplantae</taxon>
        <taxon>Streptophyta</taxon>
        <taxon>Embryophyta</taxon>
        <taxon>Tracheophyta</taxon>
        <taxon>Spermatophyta</taxon>
        <taxon>Magnoliopsida</taxon>
        <taxon>eudicotyledons</taxon>
        <taxon>Gunneridae</taxon>
        <taxon>Pentapetalae</taxon>
        <taxon>asterids</taxon>
        <taxon>lamiids</taxon>
        <taxon>Gentianales</taxon>
        <taxon>Rubiaceae</taxon>
        <taxon>Rubioideae</taxon>
        <taxon>Spermacoceae</taxon>
        <taxon>Hedyotis-Oldenlandia complex</taxon>
        <taxon>Oldenlandia</taxon>
    </lineage>
</organism>
<dbReference type="Gene3D" id="3.10.350.10">
    <property type="entry name" value="LysM domain"/>
    <property type="match status" value="2"/>
</dbReference>
<feature type="signal peptide" evidence="1">
    <location>
        <begin position="1"/>
        <end position="27"/>
    </location>
</feature>
<keyword evidence="4" id="KW-1185">Reference proteome</keyword>
<feature type="chain" id="PRO_5043807654" evidence="1">
    <location>
        <begin position="28"/>
        <end position="387"/>
    </location>
</feature>
<sequence length="387" mass="40858">MAVCFSFSHRRAAASVCLFTLLWAAAAESFQCNSTGVTCSALVDYASPNATTLAAIQSLFNLPAFTSLLAANRFSPSTPTTQNVSPGQTLKIPFPCICANGTGVSNRIPVYTVVHGDSLYHIAAEVFSGLVTYQDIQRVNGIPDANKIEPGQKLWVPLPCSCGDVDGHKVVHYGYLVPNGSTVDGIANQFGTTPDTLSTLNGLAGPNDLEAGAIIDVPLRACDSMISNNSVDYPLLVPNGSYALTANDCVKCDCASANNWMLQCSPSQMKPTPNNTWRSCPSMNCQQGLLLGNTSSSSCNTCAYAGYSNQSIFTTTAPISTCSGSMELASTGVSITVFNTLSDLFNIPLLGVATSFLAEDIPKITEQVSVTGLQGIFRGIKKLHYIV</sequence>
<dbReference type="InterPro" id="IPR018392">
    <property type="entry name" value="LysM"/>
</dbReference>
<dbReference type="EMBL" id="OX459121">
    <property type="protein sequence ID" value="CAI9104820.1"/>
    <property type="molecule type" value="Genomic_DNA"/>
</dbReference>
<dbReference type="PROSITE" id="PS51782">
    <property type="entry name" value="LYSM"/>
    <property type="match status" value="2"/>
</dbReference>
<protein>
    <submittedName>
        <fullName evidence="3">OLC1v1003584C1</fullName>
    </submittedName>
</protein>
<dbReference type="CDD" id="cd00118">
    <property type="entry name" value="LysM"/>
    <property type="match status" value="2"/>
</dbReference>
<evidence type="ECO:0000313" key="4">
    <source>
        <dbReference type="Proteomes" id="UP001161247"/>
    </source>
</evidence>
<evidence type="ECO:0000256" key="1">
    <source>
        <dbReference type="SAM" id="SignalP"/>
    </source>
</evidence>
<evidence type="ECO:0000259" key="2">
    <source>
        <dbReference type="PROSITE" id="PS51782"/>
    </source>
</evidence>
<dbReference type="SUPFAM" id="SSF54106">
    <property type="entry name" value="LysM domain"/>
    <property type="match status" value="2"/>
</dbReference>
<dbReference type="SMART" id="SM00257">
    <property type="entry name" value="LysM"/>
    <property type="match status" value="2"/>
</dbReference>
<evidence type="ECO:0000313" key="3">
    <source>
        <dbReference type="EMBL" id="CAI9104820.1"/>
    </source>
</evidence>
<keyword evidence="1" id="KW-0732">Signal</keyword>
<dbReference type="Pfam" id="PF01476">
    <property type="entry name" value="LysM"/>
    <property type="match status" value="2"/>
</dbReference>
<dbReference type="AlphaFoldDB" id="A0AAV1DCR8"/>
<reference evidence="3" key="1">
    <citation type="submission" date="2023-03" db="EMBL/GenBank/DDBJ databases">
        <authorList>
            <person name="Julca I."/>
        </authorList>
    </citation>
    <scope>NUCLEOTIDE SEQUENCE</scope>
</reference>
<dbReference type="PANTHER" id="PTHR33734">
    <property type="entry name" value="LYSM DOMAIN-CONTAINING GPI-ANCHORED PROTEIN 2"/>
    <property type="match status" value="1"/>
</dbReference>